<organism evidence="1 2">
    <name type="scientific">Brevundimonas olei</name>
    <dbReference type="NCBI Taxonomy" id="657642"/>
    <lineage>
        <taxon>Bacteria</taxon>
        <taxon>Pseudomonadati</taxon>
        <taxon>Pseudomonadota</taxon>
        <taxon>Alphaproteobacteria</taxon>
        <taxon>Caulobacterales</taxon>
        <taxon>Caulobacteraceae</taxon>
        <taxon>Brevundimonas</taxon>
    </lineage>
</organism>
<accession>A0ABZ2IJI1</accession>
<gene>
    <name evidence="1" type="ORF">V8J38_05030</name>
</gene>
<reference evidence="1 2" key="1">
    <citation type="submission" date="2024-02" db="EMBL/GenBank/DDBJ databases">
        <title>Distribution and functional of Brevundimonas-related endobacteria within Verticillium dahliae.</title>
        <authorList>
            <person name="Zeng H."/>
        </authorList>
    </citation>
    <scope>NUCLEOTIDE SEQUENCE [LARGE SCALE GENOMIC DNA]</scope>
    <source>
        <strain evidence="1 2">TRM 44200</strain>
    </source>
</reference>
<dbReference type="EMBL" id="CP146369">
    <property type="protein sequence ID" value="WWT55806.1"/>
    <property type="molecule type" value="Genomic_DNA"/>
</dbReference>
<evidence type="ECO:0000313" key="2">
    <source>
        <dbReference type="Proteomes" id="UP001363460"/>
    </source>
</evidence>
<keyword evidence="2" id="KW-1185">Reference proteome</keyword>
<proteinExistence type="predicted"/>
<sequence>MKRFNLSQIRGALAVSAGIFAVTGLSGAAVAVEPELYYQYYFYSDASHSEIVGEVRQVCQNSTYIITPLVIGTATPYYTMEAIGYCPGNGDW</sequence>
<dbReference type="Proteomes" id="UP001363460">
    <property type="component" value="Chromosome"/>
</dbReference>
<dbReference type="RefSeq" id="WP_291776860.1">
    <property type="nucleotide sequence ID" value="NZ_CP146369.1"/>
</dbReference>
<evidence type="ECO:0000313" key="1">
    <source>
        <dbReference type="EMBL" id="WWT55806.1"/>
    </source>
</evidence>
<protein>
    <submittedName>
        <fullName evidence="1">Uncharacterized protein</fullName>
    </submittedName>
</protein>
<name>A0ABZ2IJI1_9CAUL</name>